<dbReference type="AlphaFoldDB" id="A0A1H9UG74"/>
<dbReference type="InterPro" id="IPR036866">
    <property type="entry name" value="RibonucZ/Hydroxyglut_hydro"/>
</dbReference>
<dbReference type="RefSeq" id="WP_245729809.1">
    <property type="nucleotide sequence ID" value="NZ_FOGV01000014.1"/>
</dbReference>
<evidence type="ECO:0000313" key="2">
    <source>
        <dbReference type="EMBL" id="SES08359.1"/>
    </source>
</evidence>
<name>A0A1H9UG74_9BACI</name>
<comment type="caution">
    <text evidence="2">The sequence shown here is derived from an EMBL/GenBank/DDBJ whole genome shotgun (WGS) entry which is preliminary data.</text>
</comment>
<proteinExistence type="predicted"/>
<sequence length="324" mass="37842">MMELPLIKKTAQIRQMTLPTPFLVGPVNTYLIWSDALVLIDTGPKTEEAQGQLLRRLREMNLRPKDIDRVILTHHHPDHIGMTHVFQEHADIIGHPKMEPWLRKDMSFFEERRTFFAGFYRQHGMPENWIQEIEQGNRYYMKYTEENRFDGSLQEGDEIDGVPGWRIIETPGHAETHISLWNERDGTMIAGDHLIGHISSNAILEAPYEKNKPRPKTLLKYRDAMKKCRGAAIVYPGHGEDITEPDRLIDERLHEQTSKAAVFKKWLEEKEKTAFEVCQQMYPKMYSKQPALTFSETLGHFDLLEELGEITSREENGRIWYKSV</sequence>
<dbReference type="PANTHER" id="PTHR23131">
    <property type="entry name" value="ENDORIBONUCLEASE LACTB2"/>
    <property type="match status" value="1"/>
</dbReference>
<dbReference type="PANTHER" id="PTHR23131:SF4">
    <property type="entry name" value="METALLO-BETA-LACTAMASE SUPERFAMILY POTEIN"/>
    <property type="match status" value="1"/>
</dbReference>
<protein>
    <submittedName>
        <fullName evidence="2">Glyoxylase, beta-lactamase superfamily II</fullName>
    </submittedName>
</protein>
<feature type="domain" description="Metallo-beta-lactamase" evidence="1">
    <location>
        <begin position="26"/>
        <end position="238"/>
    </location>
</feature>
<dbReference type="SUPFAM" id="SSF56281">
    <property type="entry name" value="Metallo-hydrolase/oxidoreductase"/>
    <property type="match status" value="1"/>
</dbReference>
<keyword evidence="3" id="KW-1185">Reference proteome</keyword>
<dbReference type="InterPro" id="IPR050662">
    <property type="entry name" value="Sec-metab_biosynth-thioest"/>
</dbReference>
<dbReference type="STRING" id="1464123.SAMN05444126_11430"/>
<accession>A0A1H9UG74</accession>
<evidence type="ECO:0000259" key="1">
    <source>
        <dbReference type="SMART" id="SM00849"/>
    </source>
</evidence>
<dbReference type="Gene3D" id="3.60.15.10">
    <property type="entry name" value="Ribonuclease Z/Hydroxyacylglutathione hydrolase-like"/>
    <property type="match status" value="1"/>
</dbReference>
<reference evidence="3" key="1">
    <citation type="submission" date="2016-10" db="EMBL/GenBank/DDBJ databases">
        <authorList>
            <person name="de Groot N.N."/>
        </authorList>
    </citation>
    <scope>NUCLEOTIDE SEQUENCE [LARGE SCALE GENOMIC DNA]</scope>
    <source>
        <strain evidence="3">10nlg</strain>
    </source>
</reference>
<gene>
    <name evidence="2" type="ORF">SAMN05444126_11430</name>
</gene>
<evidence type="ECO:0000313" key="3">
    <source>
        <dbReference type="Proteomes" id="UP000199318"/>
    </source>
</evidence>
<dbReference type="Proteomes" id="UP000199318">
    <property type="component" value="Unassembled WGS sequence"/>
</dbReference>
<dbReference type="InterPro" id="IPR001279">
    <property type="entry name" value="Metallo-B-lactamas"/>
</dbReference>
<organism evidence="2 3">
    <name type="scientific">Salisediminibacterium halotolerans</name>
    <dbReference type="NCBI Taxonomy" id="517425"/>
    <lineage>
        <taxon>Bacteria</taxon>
        <taxon>Bacillati</taxon>
        <taxon>Bacillota</taxon>
        <taxon>Bacilli</taxon>
        <taxon>Bacillales</taxon>
        <taxon>Bacillaceae</taxon>
        <taxon>Salisediminibacterium</taxon>
    </lineage>
</organism>
<dbReference type="SMART" id="SM00849">
    <property type="entry name" value="Lactamase_B"/>
    <property type="match status" value="1"/>
</dbReference>
<dbReference type="Pfam" id="PF00753">
    <property type="entry name" value="Lactamase_B"/>
    <property type="match status" value="1"/>
</dbReference>
<dbReference type="EMBL" id="FOGV01000014">
    <property type="protein sequence ID" value="SES08359.1"/>
    <property type="molecule type" value="Genomic_DNA"/>
</dbReference>